<name>A0A6M1PI05_9BACL</name>
<dbReference type="EMBL" id="JAAKGU010000004">
    <property type="protein sequence ID" value="NGM82806.1"/>
    <property type="molecule type" value="Genomic_DNA"/>
</dbReference>
<dbReference type="AlphaFoldDB" id="A0A6M1PI05"/>
<keyword evidence="3" id="KW-1185">Reference proteome</keyword>
<feature type="domain" description="NAD-dependent epimerase/dehydratase" evidence="1">
    <location>
        <begin position="1"/>
        <end position="62"/>
    </location>
</feature>
<organism evidence="2 3">
    <name type="scientific">Paenibacillus apii</name>
    <dbReference type="NCBI Taxonomy" id="1850370"/>
    <lineage>
        <taxon>Bacteria</taxon>
        <taxon>Bacillati</taxon>
        <taxon>Bacillota</taxon>
        <taxon>Bacilli</taxon>
        <taxon>Bacillales</taxon>
        <taxon>Paenibacillaceae</taxon>
        <taxon>Paenibacillus</taxon>
    </lineage>
</organism>
<dbReference type="InterPro" id="IPR036291">
    <property type="entry name" value="NAD(P)-bd_dom_sf"/>
</dbReference>
<comment type="caution">
    <text evidence="2">The sequence shown here is derived from an EMBL/GenBank/DDBJ whole genome shotgun (WGS) entry which is preliminary data.</text>
</comment>
<sequence length="63" mass="7024">MITGANGFIGSSLTNYLGKKGLTIFAVVRNKYSNADTILNHENINIIYCDFNHAEQLEYLIAD</sequence>
<dbReference type="InterPro" id="IPR001509">
    <property type="entry name" value="Epimerase_deHydtase"/>
</dbReference>
<evidence type="ECO:0000313" key="3">
    <source>
        <dbReference type="Proteomes" id="UP000480151"/>
    </source>
</evidence>
<dbReference type="Gene3D" id="3.40.50.720">
    <property type="entry name" value="NAD(P)-binding Rossmann-like Domain"/>
    <property type="match status" value="1"/>
</dbReference>
<dbReference type="Pfam" id="PF01370">
    <property type="entry name" value="Epimerase"/>
    <property type="match status" value="1"/>
</dbReference>
<accession>A0A6M1PI05</accession>
<protein>
    <submittedName>
        <fullName evidence="2">SDR family oxidoreductase</fullName>
    </submittedName>
</protein>
<gene>
    <name evidence="2" type="ORF">G5B47_10305</name>
</gene>
<proteinExistence type="predicted"/>
<dbReference type="Proteomes" id="UP000480151">
    <property type="component" value="Unassembled WGS sequence"/>
</dbReference>
<dbReference type="SUPFAM" id="SSF51735">
    <property type="entry name" value="NAD(P)-binding Rossmann-fold domains"/>
    <property type="match status" value="1"/>
</dbReference>
<reference evidence="2 3" key="1">
    <citation type="submission" date="2020-02" db="EMBL/GenBank/DDBJ databases">
        <authorList>
            <person name="Gao J."/>
            <person name="Sun J."/>
        </authorList>
    </citation>
    <scope>NUCLEOTIDE SEQUENCE [LARGE SCALE GENOMIC DNA]</scope>
    <source>
        <strain evidence="2 3">7124</strain>
    </source>
</reference>
<evidence type="ECO:0000313" key="2">
    <source>
        <dbReference type="EMBL" id="NGM82806.1"/>
    </source>
</evidence>
<evidence type="ECO:0000259" key="1">
    <source>
        <dbReference type="Pfam" id="PF01370"/>
    </source>
</evidence>